<reference evidence="3" key="2">
    <citation type="submission" date="2011-01" db="EMBL/GenBank/DDBJ databases">
        <title>The complete genome of Nitratifractor salsuginis DSM 16511.</title>
        <authorList>
            <consortium name="US DOE Joint Genome Institute (JGI-PGF)"/>
            <person name="Lucas S."/>
            <person name="Copeland A."/>
            <person name="Lapidus A."/>
            <person name="Bruce D."/>
            <person name="Goodwin L."/>
            <person name="Pitluck S."/>
            <person name="Kyrpides N."/>
            <person name="Mavromatis K."/>
            <person name="Ivanova N."/>
            <person name="Mikhailova N."/>
            <person name="Zeytun A."/>
            <person name="Detter J.C."/>
            <person name="Tapia R."/>
            <person name="Han C."/>
            <person name="Land M."/>
            <person name="Hauser L."/>
            <person name="Markowitz V."/>
            <person name="Cheng J.-F."/>
            <person name="Hugenholtz P."/>
            <person name="Woyke T."/>
            <person name="Wu D."/>
            <person name="Tindall B."/>
            <person name="Schuetze A."/>
            <person name="Brambilla E."/>
            <person name="Klenk H.-P."/>
            <person name="Eisen J.A."/>
        </authorList>
    </citation>
    <scope>NUCLEOTIDE SEQUENCE [LARGE SCALE GENOMIC DNA]</scope>
    <source>
        <strain evidence="3">DSM 16511 / JCM 12458 / E9I37-1</strain>
    </source>
</reference>
<reference evidence="2 3" key="1">
    <citation type="journal article" date="2011" name="Stand. Genomic Sci.">
        <title>Complete genome sequence of Nitratifractor salsuginis type strain (E9I37-1).</title>
        <authorList>
            <person name="Anderson I."/>
            <person name="Sikorski J."/>
            <person name="Zeytun A."/>
            <person name="Nolan M."/>
            <person name="Lapidus A."/>
            <person name="Lucas S."/>
            <person name="Hammon N."/>
            <person name="Deshpande S."/>
            <person name="Cheng J.F."/>
            <person name="Tapia R."/>
            <person name="Han C."/>
            <person name="Goodwin L."/>
            <person name="Pitluck S."/>
            <person name="Liolios K."/>
            <person name="Pagani I."/>
            <person name="Ivanova N."/>
            <person name="Huntemann M."/>
            <person name="Mavromatis K."/>
            <person name="Ovchinikova G."/>
            <person name="Pati A."/>
            <person name="Chen A."/>
            <person name="Palaniappan K."/>
            <person name="Land M."/>
            <person name="Hauser L."/>
            <person name="Brambilla E.M."/>
            <person name="Ngatchou-Djao O.D."/>
            <person name="Rohde M."/>
            <person name="Tindall B.J."/>
            <person name="Goker M."/>
            <person name="Detter J.C."/>
            <person name="Woyke T."/>
            <person name="Bristow J."/>
            <person name="Eisen J.A."/>
            <person name="Markowitz V."/>
            <person name="Hugenholtz P."/>
            <person name="Klenk H.P."/>
            <person name="Kyrpides N.C."/>
        </authorList>
    </citation>
    <scope>NUCLEOTIDE SEQUENCE [LARGE SCALE GENOMIC DNA]</scope>
    <source>
        <strain evidence="3">DSM 16511 / JCM 12458 / E9I37-1</strain>
    </source>
</reference>
<dbReference type="AlphaFoldDB" id="E6X204"/>
<dbReference type="STRING" id="749222.Nitsa_0745"/>
<name>E6X204_NITSE</name>
<protein>
    <submittedName>
        <fullName evidence="2">Uncharacterized protein</fullName>
    </submittedName>
</protein>
<keyword evidence="1" id="KW-0812">Transmembrane</keyword>
<keyword evidence="1" id="KW-1133">Transmembrane helix</keyword>
<dbReference type="InterPro" id="IPR032820">
    <property type="entry name" value="ATPase_put"/>
</dbReference>
<evidence type="ECO:0000313" key="2">
    <source>
        <dbReference type="EMBL" id="ADV46012.1"/>
    </source>
</evidence>
<keyword evidence="1" id="KW-0472">Membrane</keyword>
<dbReference type="RefSeq" id="WP_013553706.1">
    <property type="nucleotide sequence ID" value="NC_014935.1"/>
</dbReference>
<keyword evidence="3" id="KW-1185">Reference proteome</keyword>
<accession>E6X204</accession>
<feature type="transmembrane region" description="Helical" evidence="1">
    <location>
        <begin position="12"/>
        <end position="38"/>
    </location>
</feature>
<dbReference type="eggNOG" id="COG5336">
    <property type="taxonomic scope" value="Bacteria"/>
</dbReference>
<organism evidence="2 3">
    <name type="scientific">Nitratifractor salsuginis (strain DSM 16511 / JCM 12458 / E9I37-1)</name>
    <dbReference type="NCBI Taxonomy" id="749222"/>
    <lineage>
        <taxon>Bacteria</taxon>
        <taxon>Pseudomonadati</taxon>
        <taxon>Campylobacterota</taxon>
        <taxon>Epsilonproteobacteria</taxon>
        <taxon>Campylobacterales</taxon>
        <taxon>Sulfurovaceae</taxon>
        <taxon>Nitratifractor</taxon>
    </lineage>
</organism>
<feature type="transmembrane region" description="Helical" evidence="1">
    <location>
        <begin position="44"/>
        <end position="63"/>
    </location>
</feature>
<evidence type="ECO:0000256" key="1">
    <source>
        <dbReference type="SAM" id="Phobius"/>
    </source>
</evidence>
<sequence>MNDNDPKIKKIVTAADGLSLGISIVVAVLIGVAIGLGLKRLTGAGWTLWIGVLIGLGAALRNIQIAYKKQKASLDELARDPRYNKRRYDDEDDED</sequence>
<dbReference type="EMBL" id="CP002452">
    <property type="protein sequence ID" value="ADV46012.1"/>
    <property type="molecule type" value="Genomic_DNA"/>
</dbReference>
<dbReference type="HOGENOM" id="CLU_137927_1_1_7"/>
<dbReference type="Proteomes" id="UP000008633">
    <property type="component" value="Chromosome"/>
</dbReference>
<evidence type="ECO:0000313" key="3">
    <source>
        <dbReference type="Proteomes" id="UP000008633"/>
    </source>
</evidence>
<dbReference type="OrthoDB" id="5329702at2"/>
<dbReference type="Pfam" id="PF09527">
    <property type="entry name" value="ATPase_gene1"/>
    <property type="match status" value="1"/>
</dbReference>
<gene>
    <name evidence="2" type="ordered locus">Nitsa_0745</name>
</gene>
<dbReference type="KEGG" id="nsa:Nitsa_0745"/>
<proteinExistence type="predicted"/>